<protein>
    <recommendedName>
        <fullName evidence="4">Lipoxygenase</fullName>
        <ecNumber evidence="4">1.13.11.-</ecNumber>
    </recommendedName>
</protein>
<dbReference type="InterPro" id="IPR036226">
    <property type="entry name" value="LipOase_C_sf"/>
</dbReference>
<evidence type="ECO:0000259" key="6">
    <source>
        <dbReference type="PROSITE" id="PS51393"/>
    </source>
</evidence>
<dbReference type="Pfam" id="PF00305">
    <property type="entry name" value="Lipoxygenase"/>
    <property type="match status" value="2"/>
</dbReference>
<dbReference type="Gene3D" id="3.10.450.60">
    <property type="match status" value="1"/>
</dbReference>
<comment type="caution">
    <text evidence="8">The sequence shown here is derived from an EMBL/GenBank/DDBJ whole genome shotgun (WGS) entry which is preliminary data.</text>
</comment>
<dbReference type="GO" id="GO:0016702">
    <property type="term" value="F:oxidoreductase activity, acting on single donors with incorporation of molecular oxygen, incorporation of two atoms of oxygen"/>
    <property type="evidence" value="ECO:0007669"/>
    <property type="project" value="InterPro"/>
</dbReference>
<accession>A0A8J4LY61</accession>
<dbReference type="GO" id="GO:0006633">
    <property type="term" value="P:fatty acid biosynthetic process"/>
    <property type="evidence" value="ECO:0007669"/>
    <property type="project" value="UniProtKB-KW"/>
</dbReference>
<dbReference type="EMBL" id="BNCP01000064">
    <property type="protein sequence ID" value="GIL91408.1"/>
    <property type="molecule type" value="Genomic_DNA"/>
</dbReference>
<dbReference type="InterPro" id="IPR013819">
    <property type="entry name" value="LipOase_C"/>
</dbReference>
<feature type="region of interest" description="Disordered" evidence="5">
    <location>
        <begin position="301"/>
        <end position="334"/>
    </location>
</feature>
<evidence type="ECO:0000256" key="1">
    <source>
        <dbReference type="ARBA" id="ARBA00022723"/>
    </source>
</evidence>
<dbReference type="Proteomes" id="UP000747110">
    <property type="component" value="Unassembled WGS sequence"/>
</dbReference>
<dbReference type="GO" id="GO:0046872">
    <property type="term" value="F:metal ion binding"/>
    <property type="evidence" value="ECO:0007669"/>
    <property type="project" value="UniProtKB-UniRule"/>
</dbReference>
<comment type="function">
    <text evidence="4">Plant lipoxygenase may be involved in a number of diverse aspects of plant physiology including growth and development, pest resistance, and senescence or responses to wounding.</text>
</comment>
<dbReference type="AlphaFoldDB" id="A0A8J4LY61"/>
<dbReference type="PROSITE" id="PS00081">
    <property type="entry name" value="LIPOXYGENASE_2"/>
    <property type="match status" value="1"/>
</dbReference>
<keyword evidence="4" id="KW-0275">Fatty acid biosynthesis</keyword>
<evidence type="ECO:0000256" key="3">
    <source>
        <dbReference type="ARBA" id="ARBA00023002"/>
    </source>
</evidence>
<keyword evidence="4" id="KW-0925">Oxylipin biosynthesis</keyword>
<dbReference type="PROSITE" id="PS51393">
    <property type="entry name" value="LIPOXYGENASE_3"/>
    <property type="match status" value="1"/>
</dbReference>
<feature type="domain" description="Lipoxygenase" evidence="6">
    <location>
        <begin position="243"/>
        <end position="1073"/>
    </location>
</feature>
<evidence type="ECO:0000313" key="7">
    <source>
        <dbReference type="EMBL" id="GIL91408.1"/>
    </source>
</evidence>
<dbReference type="EC" id="1.13.11.-" evidence="4"/>
<proteinExistence type="inferred from homology"/>
<organism evidence="8 9">
    <name type="scientific">Volvox reticuliferus</name>
    <dbReference type="NCBI Taxonomy" id="1737510"/>
    <lineage>
        <taxon>Eukaryota</taxon>
        <taxon>Viridiplantae</taxon>
        <taxon>Chlorophyta</taxon>
        <taxon>core chlorophytes</taxon>
        <taxon>Chlorophyceae</taxon>
        <taxon>CS clade</taxon>
        <taxon>Chlamydomonadales</taxon>
        <taxon>Volvocaceae</taxon>
        <taxon>Volvox</taxon>
    </lineage>
</organism>
<dbReference type="EMBL" id="BNCQ01000060">
    <property type="protein sequence ID" value="GIM14937.1"/>
    <property type="molecule type" value="Genomic_DNA"/>
</dbReference>
<dbReference type="Gene3D" id="1.20.245.10">
    <property type="entry name" value="Lipoxygenase-1, Domain 5"/>
    <property type="match status" value="1"/>
</dbReference>
<dbReference type="UniPathway" id="UPA00382"/>
<keyword evidence="4" id="KW-0443">Lipid metabolism</keyword>
<dbReference type="InterPro" id="IPR020834">
    <property type="entry name" value="LipOase_CS"/>
</dbReference>
<evidence type="ECO:0000313" key="8">
    <source>
        <dbReference type="EMBL" id="GIM14937.1"/>
    </source>
</evidence>
<sequence length="1073" mass="118427">MASVNSRSINITDNLSAKRTKSIAAFAAASRRIRKPRSPCFHPHRTQVLQEKPSRQSPATPTPGESADMDDVGRGLKAAQTSGMGSESAGNTIWKCSIRSTTPLVGDTGARLSLVVIDTDSEERSPVIKVDSWRPPREITKSDGTRGWEREGAVSLPAGIKAPGAVLVRKKGGASQETGAASQETGAASQEDKGGASQDKKGGASQDYIETITLVSATSVHTVNANSWVSSAHGWRVFFSGFAYLPKDTPLALRDERQGELKALQGTPETRVEKRKDTDRIYWFQTYNDLSSGKSGNLVRPVLGGSKELPYPRRLATNRGNERDGREKAPKNKEEYWLQQDDKFSFDKKEDFQGASMQGLEAAFLALLAEAADTTTPSAAALLPTAVVGLAKQVVSTITHKENPLANFEDFQDVLAMYMKASGSDFKKLLPKKLYPAEATASKDETRSGKASRFKTADGAWNFELSPDKAAEVDKIMAEQRVGPVYDSATGTPAEGTHSSFEGDSKPDASNTEERLGSKLFDFVKRKTTSINEYFSFKVPRVLDGRPDAWHMDEEFGRQMVAGYNPLVITALKQLPERFGSAIRGDHVNADLQGSTLEQLVSEAAAGGKPRLYLVDYWALSTFWADMEKDPGMPKGKVQHAGRVVMYLRKDKDGNDTALIPVAIELAHPNTHKKNPKLLPTAGIVYSRSQLSGDSRTLAVWRLAKMIFKSMDSSVHQLGSHWNRTHCVLEPFYISLRRQISVMHPVYKLMAPHFRYTLQINRDARMRLINADGVIEQIVPSDKYAMLYASALYRTTWNFATEALPEDLKARGMVDPATGKPWLDYPYAIDGLDMWSALTSYFDTYLRLYYKSDSEVLEDTELQAWWKEVKTEGHPDLLKFGHRKNEEELWGFAGPIPSIDKLQRVLATIAWVASGHHAAVNFGQYDYTSFILNTSSLSRRPMPEPGDADWKELTTAERLAQEGIILTYLSDPITAAKVSSTVSLLSHHSRDEQTLDEVNELLVDPKARAANQAFMTAMKQLESAIEMRNADARNWARFGLAMGDTGGPLPYTLLSPGSQAGVTMRGVPYSVSI</sequence>
<feature type="compositionally biased region" description="Basic and acidic residues" evidence="5">
    <location>
        <begin position="320"/>
        <end position="334"/>
    </location>
</feature>
<keyword evidence="1" id="KW-0479">Metal-binding</keyword>
<dbReference type="PRINTS" id="PR00087">
    <property type="entry name" value="LIPOXYGENASE"/>
</dbReference>
<dbReference type="SUPFAM" id="SSF48484">
    <property type="entry name" value="Lipoxigenase"/>
    <property type="match status" value="2"/>
</dbReference>
<dbReference type="Proteomes" id="UP000722791">
    <property type="component" value="Unassembled WGS sequence"/>
</dbReference>
<feature type="compositionally biased region" description="Polar residues" evidence="5">
    <location>
        <begin position="175"/>
        <end position="188"/>
    </location>
</feature>
<keyword evidence="10" id="KW-1185">Reference proteome</keyword>
<dbReference type="OrthoDB" id="407298at2759"/>
<evidence type="ECO:0000256" key="2">
    <source>
        <dbReference type="ARBA" id="ARBA00022964"/>
    </source>
</evidence>
<name>A0A8J4LY61_9CHLO</name>
<comment type="pathway">
    <text evidence="4">Lipid metabolism; oxylipin biosynthesis.</text>
</comment>
<feature type="region of interest" description="Disordered" evidence="5">
    <location>
        <begin position="34"/>
        <end position="71"/>
    </location>
</feature>
<evidence type="ECO:0000313" key="10">
    <source>
        <dbReference type="Proteomes" id="UP000747110"/>
    </source>
</evidence>
<dbReference type="Gene3D" id="4.10.375.10">
    <property type="entry name" value="Lipoxygenase-1, Domain 2"/>
    <property type="match status" value="1"/>
</dbReference>
<feature type="region of interest" description="Disordered" evidence="5">
    <location>
        <begin position="169"/>
        <end position="203"/>
    </location>
</feature>
<keyword evidence="4" id="KW-0444">Lipid biosynthesis</keyword>
<dbReference type="GO" id="GO:0031408">
    <property type="term" value="P:oxylipin biosynthetic process"/>
    <property type="evidence" value="ECO:0007669"/>
    <property type="project" value="UniProtKB-UniRule"/>
</dbReference>
<dbReference type="InterPro" id="IPR001246">
    <property type="entry name" value="LipOase_plant"/>
</dbReference>
<gene>
    <name evidence="7" type="ORF">Vretifemale_19026</name>
    <name evidence="8" type="ORF">Vretimale_17802</name>
</gene>
<evidence type="ECO:0000256" key="5">
    <source>
        <dbReference type="SAM" id="MobiDB-lite"/>
    </source>
</evidence>
<feature type="compositionally biased region" description="Basic and acidic residues" evidence="5">
    <location>
        <begin position="501"/>
        <end position="513"/>
    </location>
</feature>
<dbReference type="PRINTS" id="PR00468">
    <property type="entry name" value="PLTLPOXGNASE"/>
</dbReference>
<dbReference type="GO" id="GO:0034440">
    <property type="term" value="P:lipid oxidation"/>
    <property type="evidence" value="ECO:0007669"/>
    <property type="project" value="InterPro"/>
</dbReference>
<feature type="compositionally biased region" description="Basic residues" evidence="5">
    <location>
        <begin position="34"/>
        <end position="45"/>
    </location>
</feature>
<evidence type="ECO:0000313" key="9">
    <source>
        <dbReference type="Proteomes" id="UP000722791"/>
    </source>
</evidence>
<reference evidence="8" key="1">
    <citation type="journal article" date="2021" name="Proc. Natl. Acad. Sci. U.S.A.">
        <title>Three genomes in the algal genus Volvox reveal the fate of a haploid sex-determining region after a transition to homothallism.</title>
        <authorList>
            <person name="Yamamoto K."/>
            <person name="Hamaji T."/>
            <person name="Kawai-Toyooka H."/>
            <person name="Matsuzaki R."/>
            <person name="Takahashi F."/>
            <person name="Nishimura Y."/>
            <person name="Kawachi M."/>
            <person name="Noguchi H."/>
            <person name="Minakuchi Y."/>
            <person name="Umen J.G."/>
            <person name="Toyoda A."/>
            <person name="Nozaki H."/>
        </authorList>
    </citation>
    <scope>NUCLEOTIDE SEQUENCE</scope>
    <source>
        <strain evidence="8">NIES-3785</strain>
        <strain evidence="7">NIES-3786</strain>
    </source>
</reference>
<keyword evidence="3" id="KW-0560">Oxidoreductase</keyword>
<feature type="region of interest" description="Disordered" evidence="5">
    <location>
        <begin position="486"/>
        <end position="513"/>
    </location>
</feature>
<dbReference type="PANTHER" id="PTHR11771">
    <property type="entry name" value="LIPOXYGENASE"/>
    <property type="match status" value="1"/>
</dbReference>
<dbReference type="Gene3D" id="2.60.60.20">
    <property type="entry name" value="PLAT/LH2 domain"/>
    <property type="match status" value="1"/>
</dbReference>
<comment type="similarity">
    <text evidence="4">Belongs to the lipoxygenase family.</text>
</comment>
<feature type="compositionally biased region" description="Basic and acidic residues" evidence="5">
    <location>
        <begin position="190"/>
        <end position="202"/>
    </location>
</feature>
<dbReference type="InterPro" id="IPR000907">
    <property type="entry name" value="LipOase"/>
</dbReference>
<keyword evidence="4" id="KW-0276">Fatty acid metabolism</keyword>
<evidence type="ECO:0000256" key="4">
    <source>
        <dbReference type="RuleBase" id="RU003975"/>
    </source>
</evidence>
<keyword evidence="2" id="KW-0223">Dioxygenase</keyword>